<dbReference type="Pfam" id="PF03525">
    <property type="entry name" value="Meiotic_rec114"/>
    <property type="match status" value="1"/>
</dbReference>
<dbReference type="EMBL" id="ML213506">
    <property type="protein sequence ID" value="TFK54502.1"/>
    <property type="molecule type" value="Genomic_DNA"/>
</dbReference>
<feature type="compositionally biased region" description="Low complexity" evidence="1">
    <location>
        <begin position="329"/>
        <end position="345"/>
    </location>
</feature>
<evidence type="ECO:0000313" key="3">
    <source>
        <dbReference type="Proteomes" id="UP000305948"/>
    </source>
</evidence>
<dbReference type="Proteomes" id="UP000305948">
    <property type="component" value="Unassembled WGS sequence"/>
</dbReference>
<sequence length="429" mass="46079">MAHSTTATATHAIMKYSRSYPTQRTNSGSQGAEAGAEWQHFTNPVIRLVLDTRKSARGELESVRLRILWSMSAGADAMDVDQSEVTFSENQAQSLPLKAVYRDTMVGIRYLHPRVVPPGATPVRLITQFKPRSVYRRFQINFQTSAAASEFIHAIRSVQLSDQDLSPLLGRHAPVTGTTTVSTADARSHVYRSSTLGAEPTNNDHHVLPDASGHPHGTSHSRPSVISHNVGSNATATQSQAPPANENSMPSSQQESTAAAALPSMSASLPSLIGVPQPLPAGQSLPSLEATVTSTMAFGDHHHHSALPLSNGPFNVAPMSMPSSDERGLPMSDPSPSSMNSDSAMMPPPPPPPSLPRSSDLPEAPAASAGYEGSSSTQLMASLREVPELYKLPRADLQELVGQVIREEGFLQLLENLDHMWREKGYLNV</sequence>
<organism evidence="2 3">
    <name type="scientific">Heliocybe sulcata</name>
    <dbReference type="NCBI Taxonomy" id="5364"/>
    <lineage>
        <taxon>Eukaryota</taxon>
        <taxon>Fungi</taxon>
        <taxon>Dikarya</taxon>
        <taxon>Basidiomycota</taxon>
        <taxon>Agaricomycotina</taxon>
        <taxon>Agaricomycetes</taxon>
        <taxon>Gloeophyllales</taxon>
        <taxon>Gloeophyllaceae</taxon>
        <taxon>Heliocybe</taxon>
    </lineage>
</organism>
<reference evidence="2 3" key="1">
    <citation type="journal article" date="2019" name="Nat. Ecol. Evol.">
        <title>Megaphylogeny resolves global patterns of mushroom evolution.</title>
        <authorList>
            <person name="Varga T."/>
            <person name="Krizsan K."/>
            <person name="Foldi C."/>
            <person name="Dima B."/>
            <person name="Sanchez-Garcia M."/>
            <person name="Sanchez-Ramirez S."/>
            <person name="Szollosi G.J."/>
            <person name="Szarkandi J.G."/>
            <person name="Papp V."/>
            <person name="Albert L."/>
            <person name="Andreopoulos W."/>
            <person name="Angelini C."/>
            <person name="Antonin V."/>
            <person name="Barry K.W."/>
            <person name="Bougher N.L."/>
            <person name="Buchanan P."/>
            <person name="Buyck B."/>
            <person name="Bense V."/>
            <person name="Catcheside P."/>
            <person name="Chovatia M."/>
            <person name="Cooper J."/>
            <person name="Damon W."/>
            <person name="Desjardin D."/>
            <person name="Finy P."/>
            <person name="Geml J."/>
            <person name="Haridas S."/>
            <person name="Hughes K."/>
            <person name="Justo A."/>
            <person name="Karasinski D."/>
            <person name="Kautmanova I."/>
            <person name="Kiss B."/>
            <person name="Kocsube S."/>
            <person name="Kotiranta H."/>
            <person name="LaButti K.M."/>
            <person name="Lechner B.E."/>
            <person name="Liimatainen K."/>
            <person name="Lipzen A."/>
            <person name="Lukacs Z."/>
            <person name="Mihaltcheva S."/>
            <person name="Morgado L.N."/>
            <person name="Niskanen T."/>
            <person name="Noordeloos M.E."/>
            <person name="Ohm R.A."/>
            <person name="Ortiz-Santana B."/>
            <person name="Ovrebo C."/>
            <person name="Racz N."/>
            <person name="Riley R."/>
            <person name="Savchenko A."/>
            <person name="Shiryaev A."/>
            <person name="Soop K."/>
            <person name="Spirin V."/>
            <person name="Szebenyi C."/>
            <person name="Tomsovsky M."/>
            <person name="Tulloss R.E."/>
            <person name="Uehling J."/>
            <person name="Grigoriev I.V."/>
            <person name="Vagvolgyi C."/>
            <person name="Papp T."/>
            <person name="Martin F.M."/>
            <person name="Miettinen O."/>
            <person name="Hibbett D.S."/>
            <person name="Nagy L.G."/>
        </authorList>
    </citation>
    <scope>NUCLEOTIDE SEQUENCE [LARGE SCALE GENOMIC DNA]</scope>
    <source>
        <strain evidence="2 3">OMC1185</strain>
    </source>
</reference>
<feature type="compositionally biased region" description="Polar residues" evidence="1">
    <location>
        <begin position="218"/>
        <end position="255"/>
    </location>
</feature>
<keyword evidence="3" id="KW-1185">Reference proteome</keyword>
<dbReference type="AlphaFoldDB" id="A0A5C3NB48"/>
<feature type="compositionally biased region" description="Pro residues" evidence="1">
    <location>
        <begin position="346"/>
        <end position="355"/>
    </location>
</feature>
<proteinExistence type="predicted"/>
<gene>
    <name evidence="2" type="ORF">OE88DRAFT_1724110</name>
</gene>
<feature type="region of interest" description="Disordered" evidence="1">
    <location>
        <begin position="316"/>
        <end position="375"/>
    </location>
</feature>
<accession>A0A5C3NB48</accession>
<protein>
    <submittedName>
        <fullName evidence="2">Uncharacterized protein</fullName>
    </submittedName>
</protein>
<dbReference type="GO" id="GO:0007131">
    <property type="term" value="P:reciprocal meiotic recombination"/>
    <property type="evidence" value="ECO:0007669"/>
    <property type="project" value="InterPro"/>
</dbReference>
<feature type="region of interest" description="Disordered" evidence="1">
    <location>
        <begin position="195"/>
        <end position="262"/>
    </location>
</feature>
<name>A0A5C3NB48_9AGAM</name>
<dbReference type="InterPro" id="IPR004354">
    <property type="entry name" value="Meiotic_Rec114"/>
</dbReference>
<evidence type="ECO:0000313" key="2">
    <source>
        <dbReference type="EMBL" id="TFK54502.1"/>
    </source>
</evidence>
<dbReference type="OrthoDB" id="3364736at2759"/>
<evidence type="ECO:0000256" key="1">
    <source>
        <dbReference type="SAM" id="MobiDB-lite"/>
    </source>
</evidence>